<accession>A0ABW6KC61</accession>
<comment type="caution">
    <text evidence="1">The sequence shown here is derived from an EMBL/GenBank/DDBJ whole genome shotgun (WGS) entry which is preliminary data.</text>
</comment>
<sequence length="75" mass="8805">MKITIISALNHLLLRYSWSKQMEIRIHDILAATRSSGEQGYQERMMYHRSVPSPSVRHTMELIHAFVESHREEVA</sequence>
<proteinExistence type="predicted"/>
<name>A0ABW6KC61_9BACI</name>
<evidence type="ECO:0000313" key="1">
    <source>
        <dbReference type="EMBL" id="MFE8701167.1"/>
    </source>
</evidence>
<evidence type="ECO:0000313" key="2">
    <source>
        <dbReference type="Proteomes" id="UP001601059"/>
    </source>
</evidence>
<reference evidence="1 2" key="1">
    <citation type="submission" date="2024-08" db="EMBL/GenBank/DDBJ databases">
        <title>Two novel Cytobacillus novel species.</title>
        <authorList>
            <person name="Liu G."/>
        </authorList>
    </citation>
    <scope>NUCLEOTIDE SEQUENCE [LARGE SCALE GENOMIC DNA]</scope>
    <source>
        <strain evidence="1 2">FJAT-54145</strain>
    </source>
</reference>
<dbReference type="RefSeq" id="WP_389361045.1">
    <property type="nucleotide sequence ID" value="NZ_JBIACK010000004.1"/>
</dbReference>
<gene>
    <name evidence="1" type="ORF">ACFYKX_11230</name>
</gene>
<dbReference type="Proteomes" id="UP001601059">
    <property type="component" value="Unassembled WGS sequence"/>
</dbReference>
<dbReference type="EMBL" id="JBIACK010000004">
    <property type="protein sequence ID" value="MFE8701167.1"/>
    <property type="molecule type" value="Genomic_DNA"/>
</dbReference>
<keyword evidence="2" id="KW-1185">Reference proteome</keyword>
<organism evidence="1 2">
    <name type="scientific">Cytobacillus spartinae</name>
    <dbReference type="NCBI Taxonomy" id="3299023"/>
    <lineage>
        <taxon>Bacteria</taxon>
        <taxon>Bacillati</taxon>
        <taxon>Bacillota</taxon>
        <taxon>Bacilli</taxon>
        <taxon>Bacillales</taxon>
        <taxon>Bacillaceae</taxon>
        <taxon>Cytobacillus</taxon>
    </lineage>
</organism>
<protein>
    <submittedName>
        <fullName evidence="1">Uncharacterized protein</fullName>
    </submittedName>
</protein>